<comment type="function">
    <text evidence="9">Core subunit of the mitochondrial membrane respiratory chain NADH dehydrogenase (Complex I) which catalyzes electron transfer from NADH through the respiratory chain, using ubiquinone as an electron acceptor. Essential for the catalytic activity of complex I.</text>
</comment>
<evidence type="ECO:0000256" key="6">
    <source>
        <dbReference type="ARBA" id="ARBA00022989"/>
    </source>
</evidence>
<keyword evidence="9" id="KW-0520">NAD</keyword>
<evidence type="ECO:0000256" key="8">
    <source>
        <dbReference type="ARBA" id="ARBA00049551"/>
    </source>
</evidence>
<comment type="catalytic activity">
    <reaction evidence="8 9">
        <text>a ubiquinone + NADH + 5 H(+)(in) = a ubiquinol + NAD(+) + 4 H(+)(out)</text>
        <dbReference type="Rhea" id="RHEA:29091"/>
        <dbReference type="Rhea" id="RHEA-COMP:9565"/>
        <dbReference type="Rhea" id="RHEA-COMP:9566"/>
        <dbReference type="ChEBI" id="CHEBI:15378"/>
        <dbReference type="ChEBI" id="CHEBI:16389"/>
        <dbReference type="ChEBI" id="CHEBI:17976"/>
        <dbReference type="ChEBI" id="CHEBI:57540"/>
        <dbReference type="ChEBI" id="CHEBI:57945"/>
        <dbReference type="EC" id="7.1.1.2"/>
    </reaction>
</comment>
<feature type="transmembrane region" description="Helical" evidence="9">
    <location>
        <begin position="88"/>
        <end position="107"/>
    </location>
</feature>
<dbReference type="GO" id="GO:0031966">
    <property type="term" value="C:mitochondrial membrane"/>
    <property type="evidence" value="ECO:0007669"/>
    <property type="project" value="UniProtKB-SubCell"/>
</dbReference>
<comment type="similarity">
    <text evidence="2 9">Belongs to the complex I subunit 3 family.</text>
</comment>
<sequence length="117" mass="14146">MVLSVLLELIMISFVMMMNSLLNFFFSKKIQFKREKMTPFECGFEPKKMFRSSFSLRFFYILLIFLIFDVEIVIILPMPYCMFNMNFFLWVLMFTIFLLILIFGLIMEWSMGSISWS</sequence>
<keyword evidence="9" id="KW-0249">Electron transport</keyword>
<protein>
    <recommendedName>
        <fullName evidence="3 9">NADH-ubiquinone oxidoreductase chain 3</fullName>
        <ecNumber evidence="9">7.1.1.2</ecNumber>
    </recommendedName>
</protein>
<keyword evidence="9 10" id="KW-0496">Mitochondrion</keyword>
<evidence type="ECO:0000256" key="7">
    <source>
        <dbReference type="ARBA" id="ARBA00023136"/>
    </source>
</evidence>
<feature type="transmembrane region" description="Helical" evidence="9">
    <location>
        <begin position="58"/>
        <end position="76"/>
    </location>
</feature>
<feature type="transmembrane region" description="Helical" evidence="9">
    <location>
        <begin position="6"/>
        <end position="26"/>
    </location>
</feature>
<geneLocation type="mitochondrion" evidence="10"/>
<organism evidence="10">
    <name type="scientific">Acerella muscorum</name>
    <dbReference type="NCBI Taxonomy" id="187596"/>
    <lineage>
        <taxon>Eukaryota</taxon>
        <taxon>Metazoa</taxon>
        <taxon>Ecdysozoa</taxon>
        <taxon>Arthropoda</taxon>
        <taxon>Hexapoda</taxon>
        <taxon>Protura</taxon>
        <taxon>Acerentomata</taxon>
        <taxon>Acerentomidae</taxon>
        <taxon>Acerella</taxon>
    </lineage>
</organism>
<accession>A0A0C4K2L5</accession>
<keyword evidence="7 9" id="KW-0472">Membrane</keyword>
<dbReference type="GO" id="GO:0008137">
    <property type="term" value="F:NADH dehydrogenase (ubiquinone) activity"/>
    <property type="evidence" value="ECO:0007669"/>
    <property type="project" value="UniProtKB-UniRule"/>
</dbReference>
<name>A0A0C4K2L5_9HEXA</name>
<dbReference type="PANTHER" id="PTHR11058:SF9">
    <property type="entry name" value="NADH-UBIQUINONE OXIDOREDUCTASE CHAIN 3"/>
    <property type="match status" value="1"/>
</dbReference>
<keyword evidence="4 9" id="KW-0813">Transport</keyword>
<evidence type="ECO:0000313" key="10">
    <source>
        <dbReference type="EMBL" id="AHL42962.1"/>
    </source>
</evidence>
<dbReference type="EMBL" id="KJ101608">
    <property type="protein sequence ID" value="AHL42962.1"/>
    <property type="molecule type" value="Genomic_DNA"/>
</dbReference>
<keyword evidence="9" id="KW-0679">Respiratory chain</keyword>
<dbReference type="GeneID" id="23762666"/>
<keyword evidence="9" id="KW-1278">Translocase</keyword>
<dbReference type="PANTHER" id="PTHR11058">
    <property type="entry name" value="NADH-UBIQUINONE OXIDOREDUCTASE CHAIN 3"/>
    <property type="match status" value="1"/>
</dbReference>
<evidence type="ECO:0000256" key="5">
    <source>
        <dbReference type="ARBA" id="ARBA00022692"/>
    </source>
</evidence>
<evidence type="ECO:0000256" key="4">
    <source>
        <dbReference type="ARBA" id="ARBA00022448"/>
    </source>
</evidence>
<evidence type="ECO:0000256" key="3">
    <source>
        <dbReference type="ARBA" id="ARBA00021007"/>
    </source>
</evidence>
<dbReference type="InterPro" id="IPR000440">
    <property type="entry name" value="NADH_UbQ/plastoQ_OxRdtase_su3"/>
</dbReference>
<dbReference type="RefSeq" id="YP_009127080.1">
    <property type="nucleotide sequence ID" value="NC_026675.1"/>
</dbReference>
<evidence type="ECO:0000256" key="1">
    <source>
        <dbReference type="ARBA" id="ARBA00004370"/>
    </source>
</evidence>
<keyword evidence="6 9" id="KW-1133">Transmembrane helix</keyword>
<keyword evidence="9" id="KW-0830">Ubiquinone</keyword>
<reference evidence="10" key="1">
    <citation type="submission" date="2014-01" db="EMBL/GenBank/DDBJ databases">
        <title>The mitochondrial genome of the two proturan species Acerella muscorum and Acerentomon microrhinus.</title>
        <authorList>
            <person name="Carapelli A."/>
            <person name="Yun B."/>
            <person name="Nardi F."/>
            <person name="Frati F."/>
        </authorList>
    </citation>
    <scope>NUCLEOTIDE SEQUENCE</scope>
</reference>
<dbReference type="InterPro" id="IPR038430">
    <property type="entry name" value="NDAH_ubi_oxred_su3_sf"/>
</dbReference>
<dbReference type="EC" id="7.1.1.2" evidence="9"/>
<evidence type="ECO:0000256" key="9">
    <source>
        <dbReference type="RuleBase" id="RU003640"/>
    </source>
</evidence>
<dbReference type="GO" id="GO:0030964">
    <property type="term" value="C:NADH dehydrogenase complex"/>
    <property type="evidence" value="ECO:0007669"/>
    <property type="project" value="TreeGrafter"/>
</dbReference>
<proteinExistence type="inferred from homology"/>
<dbReference type="CTD" id="4537"/>
<dbReference type="AlphaFoldDB" id="A0A0C4K2L5"/>
<comment type="subcellular location">
    <subcellularLocation>
        <location evidence="1">Membrane</location>
    </subcellularLocation>
    <subcellularLocation>
        <location evidence="9">Mitochondrion membrane</location>
        <topology evidence="9">Multi-pass membrane protein</topology>
    </subcellularLocation>
</comment>
<keyword evidence="5 9" id="KW-0812">Transmembrane</keyword>
<gene>
    <name evidence="10" type="primary">ND3</name>
</gene>
<evidence type="ECO:0000256" key="2">
    <source>
        <dbReference type="ARBA" id="ARBA00008472"/>
    </source>
</evidence>
<dbReference type="Gene3D" id="1.20.58.1610">
    <property type="entry name" value="NADH:ubiquinone/plastoquinone oxidoreductase, chain 3"/>
    <property type="match status" value="1"/>
</dbReference>
<dbReference type="Pfam" id="PF00507">
    <property type="entry name" value="Oxidored_q4"/>
    <property type="match status" value="1"/>
</dbReference>